<evidence type="ECO:0000313" key="4">
    <source>
        <dbReference type="Proteomes" id="UP000264120"/>
    </source>
</evidence>
<dbReference type="Proteomes" id="UP000264120">
    <property type="component" value="Chromosome"/>
</dbReference>
<proteinExistence type="predicted"/>
<gene>
    <name evidence="3" type="ORF">CD178_01481</name>
</gene>
<dbReference type="KEGG" id="ksc:CD178_01481"/>
<dbReference type="InterPro" id="IPR049492">
    <property type="entry name" value="BD-FAE-like_dom"/>
</dbReference>
<dbReference type="PANTHER" id="PTHR48081">
    <property type="entry name" value="AB HYDROLASE SUPERFAMILY PROTEIN C4A8.06C"/>
    <property type="match status" value="1"/>
</dbReference>
<name>A0A347WBL5_9PROT</name>
<feature type="domain" description="BD-FAE-like" evidence="2">
    <location>
        <begin position="71"/>
        <end position="161"/>
    </location>
</feature>
<organism evidence="3 4">
    <name type="scientific">Komagataeibacter saccharivorans</name>
    <dbReference type="NCBI Taxonomy" id="265959"/>
    <lineage>
        <taxon>Bacteria</taxon>
        <taxon>Pseudomonadati</taxon>
        <taxon>Pseudomonadota</taxon>
        <taxon>Alphaproteobacteria</taxon>
        <taxon>Acetobacterales</taxon>
        <taxon>Acetobacteraceae</taxon>
        <taxon>Komagataeibacter</taxon>
    </lineage>
</organism>
<evidence type="ECO:0000256" key="1">
    <source>
        <dbReference type="ARBA" id="ARBA00022801"/>
    </source>
</evidence>
<protein>
    <submittedName>
        <fullName evidence="3">Alpha/beta hydrolase fold protein</fullName>
    </submittedName>
</protein>
<keyword evidence="1 3" id="KW-0378">Hydrolase</keyword>
<dbReference type="Pfam" id="PF20434">
    <property type="entry name" value="BD-FAE"/>
    <property type="match status" value="1"/>
</dbReference>
<dbReference type="SUPFAM" id="SSF53474">
    <property type="entry name" value="alpha/beta-Hydrolases"/>
    <property type="match status" value="1"/>
</dbReference>
<reference evidence="3 4" key="1">
    <citation type="submission" date="2017-08" db="EMBL/GenBank/DDBJ databases">
        <title>Complete genome sequence of Gluconacetobacter saccharivorans CV1 isolated from Fermented Vinegar.</title>
        <authorList>
            <person name="Kim S.-Y."/>
        </authorList>
    </citation>
    <scope>NUCLEOTIDE SEQUENCE [LARGE SCALE GENOMIC DNA]</scope>
    <source>
        <strain evidence="3 4">CV1</strain>
    </source>
</reference>
<dbReference type="PANTHER" id="PTHR48081:SF33">
    <property type="entry name" value="KYNURENINE FORMAMIDASE"/>
    <property type="match status" value="1"/>
</dbReference>
<dbReference type="InterPro" id="IPR050300">
    <property type="entry name" value="GDXG_lipolytic_enzyme"/>
</dbReference>
<evidence type="ECO:0000259" key="2">
    <source>
        <dbReference type="Pfam" id="PF20434"/>
    </source>
</evidence>
<dbReference type="Gene3D" id="3.40.50.1820">
    <property type="entry name" value="alpha/beta hydrolase"/>
    <property type="match status" value="1"/>
</dbReference>
<dbReference type="RefSeq" id="WP_118962790.1">
    <property type="nucleotide sequence ID" value="NZ_CP023036.1"/>
</dbReference>
<accession>A0A347WBL5</accession>
<sequence length="283" mass="30405">MNPTEEWGRLDQAARDAAYDNAAAVADSQTYMSALRAQSARMRAHSLPGRVDVAYAPGARTVWQLYPAARLDAPCLVFIHGGYWQMNAPEGFACLAEGLRAHGWSVAMVGHTLAPEASLTTITQEIDTALTWLDRHGPTYGLAGPRLLSGWSAGGMLAALMLGHRAVTAGLAISGIFELGPLRDTRFNTALRLSDAEVATLSPLRLPACEKPLAIAYGSRELPALCYDSIALHRMRATRHCPGPLVPVAGADHFTVLDALRQPEGELVRVARMMLPSETAFPP</sequence>
<keyword evidence="4" id="KW-1185">Reference proteome</keyword>
<dbReference type="AlphaFoldDB" id="A0A347WBL5"/>
<dbReference type="GO" id="GO:0016787">
    <property type="term" value="F:hydrolase activity"/>
    <property type="evidence" value="ECO:0007669"/>
    <property type="project" value="UniProtKB-KW"/>
</dbReference>
<dbReference type="EMBL" id="CP023036">
    <property type="protein sequence ID" value="AXY22258.1"/>
    <property type="molecule type" value="Genomic_DNA"/>
</dbReference>
<dbReference type="OrthoDB" id="9771666at2"/>
<evidence type="ECO:0000313" key="3">
    <source>
        <dbReference type="EMBL" id="AXY22258.1"/>
    </source>
</evidence>
<dbReference type="InterPro" id="IPR029058">
    <property type="entry name" value="AB_hydrolase_fold"/>
</dbReference>